<accession>A0A1G4BRQ0</accession>
<name>A0A1G4BRQ0_9PEZI</name>
<keyword evidence="1" id="KW-0812">Transmembrane</keyword>
<dbReference type="RefSeq" id="XP_022481264.1">
    <property type="nucleotide sequence ID" value="XM_022612125.1"/>
</dbReference>
<organism evidence="2 3">
    <name type="scientific">Colletotrichum orchidophilum</name>
    <dbReference type="NCBI Taxonomy" id="1209926"/>
    <lineage>
        <taxon>Eukaryota</taxon>
        <taxon>Fungi</taxon>
        <taxon>Dikarya</taxon>
        <taxon>Ascomycota</taxon>
        <taxon>Pezizomycotina</taxon>
        <taxon>Sordariomycetes</taxon>
        <taxon>Hypocreomycetidae</taxon>
        <taxon>Glomerellales</taxon>
        <taxon>Glomerellaceae</taxon>
        <taxon>Colletotrichum</taxon>
    </lineage>
</organism>
<reference evidence="2 3" key="1">
    <citation type="submission" date="2016-09" db="EMBL/GenBank/DDBJ databases">
        <authorList>
            <person name="Capua I."/>
            <person name="De Benedictis P."/>
            <person name="Joannis T."/>
            <person name="Lombin L.H."/>
            <person name="Cattoli G."/>
        </authorList>
    </citation>
    <scope>NUCLEOTIDE SEQUENCE [LARGE SCALE GENOMIC DNA]</scope>
    <source>
        <strain evidence="2 3">IMI 309357</strain>
    </source>
</reference>
<keyword evidence="1" id="KW-0472">Membrane</keyword>
<dbReference type="EMBL" id="MJBS01000003">
    <property type="protein sequence ID" value="OHF04129.1"/>
    <property type="molecule type" value="Genomic_DNA"/>
</dbReference>
<evidence type="ECO:0000313" key="3">
    <source>
        <dbReference type="Proteomes" id="UP000176998"/>
    </source>
</evidence>
<evidence type="ECO:0000313" key="2">
    <source>
        <dbReference type="EMBL" id="OHF04129.1"/>
    </source>
</evidence>
<feature type="transmembrane region" description="Helical" evidence="1">
    <location>
        <begin position="59"/>
        <end position="85"/>
    </location>
</feature>
<keyword evidence="1" id="KW-1133">Transmembrane helix</keyword>
<proteinExistence type="predicted"/>
<dbReference type="Proteomes" id="UP000176998">
    <property type="component" value="Unassembled WGS sequence"/>
</dbReference>
<sequence length="281" mass="29425">MSSGTAIELLPCASEPSTAAISSSIAAQVLLKYFITEQNGPVDAVRKGPSSCPLSSPLAGIWMIMWLFSFALALPFAEAGSILALKSRQNFKFRDNDRRISKSYIFDFALSHNIDSLSSLPDVLSVWLNVAIKLDAVESKRVVEGENEPYSSHNATGVAKLHAQGIFGKGAKAGVVGNTGGTPIGFELGFKVAEAMLLPATDPGPTSPSTRAEMNLMRMPSISKAAVSHAAVFIAAKGVGSGVAPESKLPAFPFDVTFSRVSGGNDETSLFLSTPAPPAPP</sequence>
<comment type="caution">
    <text evidence="2">The sequence shown here is derived from an EMBL/GenBank/DDBJ whole genome shotgun (WGS) entry which is preliminary data.</text>
</comment>
<dbReference type="AlphaFoldDB" id="A0A1G4BRQ0"/>
<dbReference type="STRING" id="1209926.A0A1G4BRQ0"/>
<protein>
    <submittedName>
        <fullName evidence="2">Subtilisin Carlsberg</fullName>
    </submittedName>
</protein>
<gene>
    <name evidence="2" type="ORF">CORC01_00468</name>
</gene>
<keyword evidence="3" id="KW-1185">Reference proteome</keyword>
<evidence type="ECO:0000256" key="1">
    <source>
        <dbReference type="SAM" id="Phobius"/>
    </source>
</evidence>
<dbReference type="GeneID" id="34553635"/>